<keyword evidence="1" id="KW-0732">Signal</keyword>
<feature type="chain" id="PRO_5043857427" evidence="1">
    <location>
        <begin position="20"/>
        <end position="335"/>
    </location>
</feature>
<evidence type="ECO:0000256" key="1">
    <source>
        <dbReference type="SAM" id="SignalP"/>
    </source>
</evidence>
<sequence>MHIRSIAMILAVFAAVGTAATFEAEIVEVKKIWDDAAHNAFTDLVYFGDRFYCAFREGRGHVSADGRIRVLRSTDADTWNSAAMVSFQGYDFRDAHLSITPDNRLMLIGGAAPRKQDNERAPTGSFVSFSADGDTWTEPVIVSEPGRWLWRVTWHEGTAYGVSYTAGGNGDRYLSLLKSADGLAYEPLVERLFDEGSPNETTLRFGPDGTCYALVRRDSFNNAPTSTMLGISEPNYTAWTWHDLGTEFNAFGGPDFLRLPSGRWIAGGRMHQGGAHTALAVLDVESKTMTRLIALPSGGDTSYPGLLWRDETLYVSYYSSHQGKTSIYLAKIRFP</sequence>
<dbReference type="InterPro" id="IPR036278">
    <property type="entry name" value="Sialidase_sf"/>
</dbReference>
<evidence type="ECO:0000313" key="3">
    <source>
        <dbReference type="Proteomes" id="UP001431776"/>
    </source>
</evidence>
<protein>
    <submittedName>
        <fullName evidence="2">Sialidase family protein</fullName>
        <ecNumber evidence="2">3.2.1.-</ecNumber>
    </submittedName>
</protein>
<comment type="caution">
    <text evidence="2">The sequence shown here is derived from an EMBL/GenBank/DDBJ whole genome shotgun (WGS) entry which is preliminary data.</text>
</comment>
<dbReference type="RefSeq" id="WP_349246033.1">
    <property type="nucleotide sequence ID" value="NZ_JASCXX010000022.1"/>
</dbReference>
<dbReference type="SUPFAM" id="SSF50939">
    <property type="entry name" value="Sialidases"/>
    <property type="match status" value="1"/>
</dbReference>
<name>A0AAW6TY05_9BACT</name>
<organism evidence="2 3">
    <name type="scientific">Anaerobaca lacustris</name>
    <dbReference type="NCBI Taxonomy" id="3044600"/>
    <lineage>
        <taxon>Bacteria</taxon>
        <taxon>Pseudomonadati</taxon>
        <taxon>Planctomycetota</taxon>
        <taxon>Phycisphaerae</taxon>
        <taxon>Sedimentisphaerales</taxon>
        <taxon>Anaerobacaceae</taxon>
        <taxon>Anaerobaca</taxon>
    </lineage>
</organism>
<dbReference type="CDD" id="cd15482">
    <property type="entry name" value="Sialidase_non-viral"/>
    <property type="match status" value="1"/>
</dbReference>
<gene>
    <name evidence="2" type="ORF">QJ522_16315</name>
</gene>
<keyword evidence="2" id="KW-0326">Glycosidase</keyword>
<keyword evidence="2" id="KW-0378">Hydrolase</keyword>
<proteinExistence type="predicted"/>
<dbReference type="Proteomes" id="UP001431776">
    <property type="component" value="Unassembled WGS sequence"/>
</dbReference>
<feature type="signal peptide" evidence="1">
    <location>
        <begin position="1"/>
        <end position="19"/>
    </location>
</feature>
<dbReference type="EC" id="3.2.1.-" evidence="2"/>
<accession>A0AAW6TY05</accession>
<dbReference type="Gene3D" id="2.120.10.10">
    <property type="match status" value="1"/>
</dbReference>
<keyword evidence="3" id="KW-1185">Reference proteome</keyword>
<dbReference type="GO" id="GO:0016798">
    <property type="term" value="F:hydrolase activity, acting on glycosyl bonds"/>
    <property type="evidence" value="ECO:0007669"/>
    <property type="project" value="UniProtKB-KW"/>
</dbReference>
<dbReference type="AlphaFoldDB" id="A0AAW6TY05"/>
<reference evidence="2" key="1">
    <citation type="submission" date="2023-05" db="EMBL/GenBank/DDBJ databases">
        <title>Anaerotaeda fermentans gen. nov., sp. nov., a novel anaerobic planctomycete of the new family within the order Sedimentisphaerales isolated from Taman Peninsula, Russia.</title>
        <authorList>
            <person name="Khomyakova M.A."/>
            <person name="Merkel A.Y."/>
            <person name="Slobodkin A.I."/>
        </authorList>
    </citation>
    <scope>NUCLEOTIDE SEQUENCE</scope>
    <source>
        <strain evidence="2">M17dextr</strain>
    </source>
</reference>
<evidence type="ECO:0000313" key="2">
    <source>
        <dbReference type="EMBL" id="MDI6450623.1"/>
    </source>
</evidence>
<dbReference type="EMBL" id="JASCXX010000022">
    <property type="protein sequence ID" value="MDI6450623.1"/>
    <property type="molecule type" value="Genomic_DNA"/>
</dbReference>